<feature type="domain" description="UDP-N-acetylglucosamine 2-epimerase" evidence="5">
    <location>
        <begin position="32"/>
        <end position="365"/>
    </location>
</feature>
<dbReference type="CDD" id="cd03786">
    <property type="entry name" value="GTB_UDP-GlcNAc_2-Epimerase"/>
    <property type="match status" value="1"/>
</dbReference>
<evidence type="ECO:0000256" key="1">
    <source>
        <dbReference type="ARBA" id="ARBA00023235"/>
    </source>
</evidence>
<dbReference type="Proteomes" id="UP000242662">
    <property type="component" value="Unassembled WGS sequence"/>
</dbReference>
<dbReference type="AlphaFoldDB" id="A0A1G6H8F4"/>
<dbReference type="SUPFAM" id="SSF53756">
    <property type="entry name" value="UDP-Glycosyltransferase/glycogen phosphorylase"/>
    <property type="match status" value="1"/>
</dbReference>
<evidence type="ECO:0000256" key="3">
    <source>
        <dbReference type="ARBA" id="ARBA00038858"/>
    </source>
</evidence>
<dbReference type="OrthoDB" id="9803238at2"/>
<accession>A0A1G6H8F4</accession>
<name>A0A1G6H8F4_9BACI</name>
<comment type="similarity">
    <text evidence="2 4">Belongs to the UDP-N-acetylglucosamine 2-epimerase family.</text>
</comment>
<evidence type="ECO:0000313" key="6">
    <source>
        <dbReference type="EMBL" id="SDB90569.1"/>
    </source>
</evidence>
<proteinExistence type="inferred from homology"/>
<dbReference type="PANTHER" id="PTHR43174">
    <property type="entry name" value="UDP-N-ACETYLGLUCOSAMINE 2-EPIMERASE"/>
    <property type="match status" value="1"/>
</dbReference>
<sequence length="373" mass="41945">MKRRLKVMTVFGTRPEAIKMVPVIAALKEDVGSFHTTVVVTGQHRHMLDQVLTTFQIKPDCDLAVMQTGQDLTNLTALILQGMQRVFQTERPDIVLVQGDTTTTFAASLAAFYEKIAIGHIEAGLRTDRKYAPFPEEMNRQMTSVLADIHFAPTKRAAAHLEIGNRRKDSIVVTGNTAIDTLKLTVRGDYTHPLLQKIGDNRFLLLTVHRRENIGEPLQRIFRAMKEIVMMDRHVHVVCPLHLNPLVRKQADAMLRGVERIHLIEPLSVRDFHNFMAKADAILTDSGGVQEEAPSLGVPVLVLRDVTERVEGVEVGALKLVGTEEARIVEMASALLNKHAVYEKMRQVRHPYGDGTAAHRIAKALLQRYDWWI</sequence>
<protein>
    <recommendedName>
        <fullName evidence="3">UDP-N-acetylglucosamine 2-epimerase (non-hydrolyzing)</fullName>
        <ecNumber evidence="3">5.1.3.14</ecNumber>
    </recommendedName>
</protein>
<dbReference type="STRING" id="1464122.SAMN05421737_10362"/>
<dbReference type="RefSeq" id="WP_090774931.1">
    <property type="nucleotide sequence ID" value="NZ_FMYM01000003.1"/>
</dbReference>
<gene>
    <name evidence="6" type="ORF">SAMN05421737_10362</name>
</gene>
<dbReference type="InterPro" id="IPR003331">
    <property type="entry name" value="UDP_GlcNAc_Epimerase_2_dom"/>
</dbReference>
<reference evidence="7" key="1">
    <citation type="submission" date="2016-09" db="EMBL/GenBank/DDBJ databases">
        <authorList>
            <person name="Varghese N."/>
            <person name="Submissions S."/>
        </authorList>
    </citation>
    <scope>NUCLEOTIDE SEQUENCE [LARGE SCALE GENOMIC DNA]</scope>
    <source>
        <strain evidence="7">25nlg</strain>
    </source>
</reference>
<evidence type="ECO:0000256" key="2">
    <source>
        <dbReference type="ARBA" id="ARBA00038209"/>
    </source>
</evidence>
<evidence type="ECO:0000313" key="7">
    <source>
        <dbReference type="Proteomes" id="UP000242662"/>
    </source>
</evidence>
<dbReference type="InterPro" id="IPR029767">
    <property type="entry name" value="WecB-like"/>
</dbReference>
<dbReference type="NCBIfam" id="TIGR00236">
    <property type="entry name" value="wecB"/>
    <property type="match status" value="1"/>
</dbReference>
<dbReference type="PANTHER" id="PTHR43174:SF2">
    <property type="entry name" value="UDP-N-ACETYLGLUCOSAMINE 2-EPIMERASE"/>
    <property type="match status" value="1"/>
</dbReference>
<dbReference type="EMBL" id="FMYM01000003">
    <property type="protein sequence ID" value="SDB90569.1"/>
    <property type="molecule type" value="Genomic_DNA"/>
</dbReference>
<dbReference type="EC" id="5.1.3.14" evidence="3"/>
<evidence type="ECO:0000259" key="5">
    <source>
        <dbReference type="Pfam" id="PF02350"/>
    </source>
</evidence>
<dbReference type="Gene3D" id="3.40.50.2000">
    <property type="entry name" value="Glycogen Phosphorylase B"/>
    <property type="match status" value="2"/>
</dbReference>
<keyword evidence="1 4" id="KW-0413">Isomerase</keyword>
<keyword evidence="7" id="KW-1185">Reference proteome</keyword>
<dbReference type="Pfam" id="PF02350">
    <property type="entry name" value="Epimerase_2"/>
    <property type="match status" value="1"/>
</dbReference>
<dbReference type="GO" id="GO:0008761">
    <property type="term" value="F:UDP-N-acetylglucosamine 2-epimerase activity"/>
    <property type="evidence" value="ECO:0007669"/>
    <property type="project" value="UniProtKB-EC"/>
</dbReference>
<evidence type="ECO:0000256" key="4">
    <source>
        <dbReference type="RuleBase" id="RU003513"/>
    </source>
</evidence>
<organism evidence="6 7">
    <name type="scientific">Shouchella lonarensis</name>
    <dbReference type="NCBI Taxonomy" id="1464122"/>
    <lineage>
        <taxon>Bacteria</taxon>
        <taxon>Bacillati</taxon>
        <taxon>Bacillota</taxon>
        <taxon>Bacilli</taxon>
        <taxon>Bacillales</taxon>
        <taxon>Bacillaceae</taxon>
        <taxon>Shouchella</taxon>
    </lineage>
</organism>